<dbReference type="EMBL" id="CP020991">
    <property type="protein sequence ID" value="AUO19624.1"/>
    <property type="molecule type" value="Genomic_DNA"/>
</dbReference>
<dbReference type="Proteomes" id="UP000235589">
    <property type="component" value="Chromosome"/>
</dbReference>
<dbReference type="GeneID" id="98062857"/>
<reference evidence="1 2" key="1">
    <citation type="submission" date="2017-04" db="EMBL/GenBank/DDBJ databases">
        <title>Monoglobus pectinilyticus 14 draft genome.</title>
        <authorList>
            <person name="Kim C."/>
            <person name="Rosendale D.I."/>
            <person name="Kelly W.J."/>
            <person name="Tannock G.W."/>
            <person name="Patchett M.L."/>
            <person name="Jordens J.Z."/>
        </authorList>
    </citation>
    <scope>NUCLEOTIDE SEQUENCE [LARGE SCALE GENOMIC DNA]</scope>
    <source>
        <strain evidence="1 2">14</strain>
    </source>
</reference>
<name>A0A2K9P315_9FIRM</name>
<evidence type="ECO:0000313" key="2">
    <source>
        <dbReference type="Proteomes" id="UP000235589"/>
    </source>
</evidence>
<keyword evidence="2" id="KW-1185">Reference proteome</keyword>
<proteinExistence type="predicted"/>
<accession>A0A2K9P315</accession>
<evidence type="ECO:0000313" key="1">
    <source>
        <dbReference type="EMBL" id="AUO19624.1"/>
    </source>
</evidence>
<organism evidence="1 2">
    <name type="scientific">Monoglobus pectinilyticus</name>
    <dbReference type="NCBI Taxonomy" id="1981510"/>
    <lineage>
        <taxon>Bacteria</taxon>
        <taxon>Bacillati</taxon>
        <taxon>Bacillota</taxon>
        <taxon>Clostridia</taxon>
        <taxon>Monoglobales</taxon>
        <taxon>Monoglobaceae</taxon>
        <taxon>Monoglobus</taxon>
    </lineage>
</organism>
<protein>
    <submittedName>
        <fullName evidence="1">Uncharacterized protein</fullName>
    </submittedName>
</protein>
<sequence>MAGTELVKCPMLKENIDVAYCIELQMIANKEIKPTQTEEHFTAKDYAVCLKCKKQVCPTPDIIS</sequence>
<dbReference type="AlphaFoldDB" id="A0A2K9P315"/>
<dbReference type="KEGG" id="mpec:B9O19_01464"/>
<dbReference type="RefSeq" id="WP_102365813.1">
    <property type="nucleotide sequence ID" value="NZ_CP020991.1"/>
</dbReference>
<gene>
    <name evidence="1" type="ORF">B9O19_01464</name>
</gene>